<dbReference type="Proteomes" id="UP001372338">
    <property type="component" value="Unassembled WGS sequence"/>
</dbReference>
<sequence length="144" mass="15967">MDRLHIETLLMIVLVFFANNVPIASAAYAAFFAFGDSILDTGNNNNLETFTKGLGIKDTLPAYNDPNLRAQYFPTGVCFSSGGSGSDNVTSCLLVMFFGFLRYPFAQLGDWSFRHCRAFLEASLPARPLTFARAKNRTLNHLLE</sequence>
<reference evidence="2 3" key="1">
    <citation type="submission" date="2024-01" db="EMBL/GenBank/DDBJ databases">
        <title>The genomes of 5 underutilized Papilionoideae crops provide insights into root nodulation and disease resistanc.</title>
        <authorList>
            <person name="Yuan L."/>
        </authorList>
    </citation>
    <scope>NUCLEOTIDE SEQUENCE [LARGE SCALE GENOMIC DNA]</scope>
    <source>
        <strain evidence="2">ZHUSHIDOU_FW_LH</strain>
        <tissue evidence="2">Leaf</tissue>
    </source>
</reference>
<keyword evidence="1" id="KW-0732">Signal</keyword>
<evidence type="ECO:0008006" key="4">
    <source>
        <dbReference type="Google" id="ProtNLM"/>
    </source>
</evidence>
<dbReference type="EMBL" id="JAYWIO010000005">
    <property type="protein sequence ID" value="KAK7261172.1"/>
    <property type="molecule type" value="Genomic_DNA"/>
</dbReference>
<evidence type="ECO:0000256" key="1">
    <source>
        <dbReference type="SAM" id="SignalP"/>
    </source>
</evidence>
<organism evidence="2 3">
    <name type="scientific">Crotalaria pallida</name>
    <name type="common">Smooth rattlebox</name>
    <name type="synonym">Crotalaria striata</name>
    <dbReference type="NCBI Taxonomy" id="3830"/>
    <lineage>
        <taxon>Eukaryota</taxon>
        <taxon>Viridiplantae</taxon>
        <taxon>Streptophyta</taxon>
        <taxon>Embryophyta</taxon>
        <taxon>Tracheophyta</taxon>
        <taxon>Spermatophyta</taxon>
        <taxon>Magnoliopsida</taxon>
        <taxon>eudicotyledons</taxon>
        <taxon>Gunneridae</taxon>
        <taxon>Pentapetalae</taxon>
        <taxon>rosids</taxon>
        <taxon>fabids</taxon>
        <taxon>Fabales</taxon>
        <taxon>Fabaceae</taxon>
        <taxon>Papilionoideae</taxon>
        <taxon>50 kb inversion clade</taxon>
        <taxon>genistoids sensu lato</taxon>
        <taxon>core genistoids</taxon>
        <taxon>Crotalarieae</taxon>
        <taxon>Crotalaria</taxon>
    </lineage>
</organism>
<name>A0AAN9I0H3_CROPI</name>
<dbReference type="PANTHER" id="PTHR45642">
    <property type="entry name" value="GDSL ESTERASE/LIPASE EXL3"/>
    <property type="match status" value="1"/>
</dbReference>
<dbReference type="GO" id="GO:0006629">
    <property type="term" value="P:lipid metabolic process"/>
    <property type="evidence" value="ECO:0007669"/>
    <property type="project" value="InterPro"/>
</dbReference>
<comment type="caution">
    <text evidence="2">The sequence shown here is derived from an EMBL/GenBank/DDBJ whole genome shotgun (WGS) entry which is preliminary data.</text>
</comment>
<proteinExistence type="predicted"/>
<dbReference type="Gene3D" id="3.40.50.1110">
    <property type="entry name" value="SGNH hydrolase"/>
    <property type="match status" value="1"/>
</dbReference>
<dbReference type="InterPro" id="IPR050592">
    <property type="entry name" value="GDSL_lipolytic_enzyme"/>
</dbReference>
<protein>
    <recommendedName>
        <fullName evidence="4">GDSL esterase/lipase</fullName>
    </recommendedName>
</protein>
<feature type="chain" id="PRO_5043039432" description="GDSL esterase/lipase" evidence="1">
    <location>
        <begin position="27"/>
        <end position="144"/>
    </location>
</feature>
<feature type="signal peptide" evidence="1">
    <location>
        <begin position="1"/>
        <end position="26"/>
    </location>
</feature>
<dbReference type="GO" id="GO:0016298">
    <property type="term" value="F:lipase activity"/>
    <property type="evidence" value="ECO:0007669"/>
    <property type="project" value="InterPro"/>
</dbReference>
<accession>A0AAN9I0H3</accession>
<evidence type="ECO:0000313" key="3">
    <source>
        <dbReference type="Proteomes" id="UP001372338"/>
    </source>
</evidence>
<dbReference type="PANTHER" id="PTHR45642:SF52">
    <property type="entry name" value="GDSL-LIKE LIPASE_ACYLHYDROLASE"/>
    <property type="match status" value="1"/>
</dbReference>
<keyword evidence="3" id="KW-1185">Reference proteome</keyword>
<dbReference type="InterPro" id="IPR008265">
    <property type="entry name" value="Lipase_GDSL_AS"/>
</dbReference>
<dbReference type="PROSITE" id="PS01098">
    <property type="entry name" value="LIPASE_GDSL_SER"/>
    <property type="match status" value="1"/>
</dbReference>
<dbReference type="GO" id="GO:0005576">
    <property type="term" value="C:extracellular region"/>
    <property type="evidence" value="ECO:0007669"/>
    <property type="project" value="TreeGrafter"/>
</dbReference>
<evidence type="ECO:0000313" key="2">
    <source>
        <dbReference type="EMBL" id="KAK7261172.1"/>
    </source>
</evidence>
<dbReference type="AlphaFoldDB" id="A0AAN9I0H3"/>
<gene>
    <name evidence="2" type="ORF">RIF29_27477</name>
</gene>
<dbReference type="InterPro" id="IPR036514">
    <property type="entry name" value="SGNH_hydro_sf"/>
</dbReference>